<keyword evidence="2" id="KW-1185">Reference proteome</keyword>
<evidence type="ECO:0000313" key="1">
    <source>
        <dbReference type="EMBL" id="KAJ6634948.1"/>
    </source>
</evidence>
<dbReference type="InterPro" id="IPR012677">
    <property type="entry name" value="Nucleotide-bd_a/b_plait_sf"/>
</dbReference>
<dbReference type="Gene3D" id="3.30.70.330">
    <property type="match status" value="1"/>
</dbReference>
<name>A0A9Q0RWJ9_9DIPT</name>
<proteinExistence type="predicted"/>
<gene>
    <name evidence="1" type="primary">nxf2</name>
    <name evidence="1" type="ORF">Bhyg_13529</name>
</gene>
<dbReference type="PANTHER" id="PTHR10662">
    <property type="entry name" value="NUCLEAR RNA EXPORT FACTOR"/>
    <property type="match status" value="1"/>
</dbReference>
<dbReference type="InterPro" id="IPR030217">
    <property type="entry name" value="NXF_fam"/>
</dbReference>
<dbReference type="PANTHER" id="PTHR10662:SF22">
    <property type="entry name" value="NUCLEAR RNA EXPORT FACTOR 1"/>
    <property type="match status" value="1"/>
</dbReference>
<dbReference type="EMBL" id="WJQU01000004">
    <property type="protein sequence ID" value="KAJ6634948.1"/>
    <property type="molecule type" value="Genomic_DNA"/>
</dbReference>
<dbReference type="GO" id="GO:0005634">
    <property type="term" value="C:nucleus"/>
    <property type="evidence" value="ECO:0007669"/>
    <property type="project" value="TreeGrafter"/>
</dbReference>
<dbReference type="Gene3D" id="3.80.10.10">
    <property type="entry name" value="Ribonuclease Inhibitor"/>
    <property type="match status" value="1"/>
</dbReference>
<dbReference type="GO" id="GO:0016973">
    <property type="term" value="P:poly(A)+ mRNA export from nucleus"/>
    <property type="evidence" value="ECO:0007669"/>
    <property type="project" value="TreeGrafter"/>
</dbReference>
<dbReference type="SUPFAM" id="SSF52058">
    <property type="entry name" value="L domain-like"/>
    <property type="match status" value="1"/>
</dbReference>
<dbReference type="InterPro" id="IPR032675">
    <property type="entry name" value="LRR_dom_sf"/>
</dbReference>
<sequence>MSFSRISNRSPQLAASARHDTVDYIEFVTGEGKIRINKKNVKVYNNQTRYDVAAADNPDFWNMVIVHHNGRQKKEQILKKLFEIADDVECYIVGYREFAREDFFFIRLCRQFLAKLFSLSLKFKMPDFYLIYLSVKLNVAEYKSDQIHHIATFERAFTERCNHYEMFEGVSKVLNLNNFAKSPEFAEIAFTLGNKSSLALLCSTITKHCDIFKVVNGILLSNNDLVELSPFAAIPAIDVQVIDLRNNKIRDVGQFKYLRKMNATELLIDDNPVSLTANFMNRILEILPNLVKIDGEYTRTTTPSLINLGAGENMIEVIFQGDTIKSDESLPPHLFRKYKTSDMWHQVIINHNGKYAKSELLFAIFSSLNTHELYPCYYKVGQKNDTFFVRNCY</sequence>
<protein>
    <submittedName>
        <fullName evidence="1">Nuclear RNA export factor 2</fullName>
    </submittedName>
</protein>
<feature type="non-terminal residue" evidence="1">
    <location>
        <position position="1"/>
    </location>
</feature>
<dbReference type="InterPro" id="IPR035979">
    <property type="entry name" value="RBD_domain_sf"/>
</dbReference>
<accession>A0A9Q0RWJ9</accession>
<organism evidence="1 2">
    <name type="scientific">Pseudolycoriella hygida</name>
    <dbReference type="NCBI Taxonomy" id="35572"/>
    <lineage>
        <taxon>Eukaryota</taxon>
        <taxon>Metazoa</taxon>
        <taxon>Ecdysozoa</taxon>
        <taxon>Arthropoda</taxon>
        <taxon>Hexapoda</taxon>
        <taxon>Insecta</taxon>
        <taxon>Pterygota</taxon>
        <taxon>Neoptera</taxon>
        <taxon>Endopterygota</taxon>
        <taxon>Diptera</taxon>
        <taxon>Nematocera</taxon>
        <taxon>Sciaroidea</taxon>
        <taxon>Sciaridae</taxon>
        <taxon>Pseudolycoriella</taxon>
    </lineage>
</organism>
<evidence type="ECO:0000313" key="2">
    <source>
        <dbReference type="Proteomes" id="UP001151699"/>
    </source>
</evidence>
<reference evidence="1" key="1">
    <citation type="submission" date="2022-07" db="EMBL/GenBank/DDBJ databases">
        <authorList>
            <person name="Trinca V."/>
            <person name="Uliana J.V.C."/>
            <person name="Torres T.T."/>
            <person name="Ward R.J."/>
            <person name="Monesi N."/>
        </authorList>
    </citation>
    <scope>NUCLEOTIDE SEQUENCE</scope>
    <source>
        <strain evidence="1">HSMRA1968</strain>
        <tissue evidence="1">Whole embryos</tissue>
    </source>
</reference>
<dbReference type="GO" id="GO:0003723">
    <property type="term" value="F:RNA binding"/>
    <property type="evidence" value="ECO:0007669"/>
    <property type="project" value="TreeGrafter"/>
</dbReference>
<dbReference type="AlphaFoldDB" id="A0A9Q0RWJ9"/>
<dbReference type="OrthoDB" id="25872at2759"/>
<comment type="caution">
    <text evidence="1">The sequence shown here is derived from an EMBL/GenBank/DDBJ whole genome shotgun (WGS) entry which is preliminary data.</text>
</comment>
<dbReference type="Proteomes" id="UP001151699">
    <property type="component" value="Chromosome C"/>
</dbReference>
<dbReference type="SUPFAM" id="SSF54928">
    <property type="entry name" value="RNA-binding domain, RBD"/>
    <property type="match status" value="1"/>
</dbReference>